<organism evidence="1 2">
    <name type="scientific">Rhodosorus marinus</name>
    <dbReference type="NCBI Taxonomy" id="101924"/>
    <lineage>
        <taxon>Eukaryota</taxon>
        <taxon>Rhodophyta</taxon>
        <taxon>Stylonematophyceae</taxon>
        <taxon>Stylonematales</taxon>
        <taxon>Stylonemataceae</taxon>
        <taxon>Rhodosorus</taxon>
    </lineage>
</organism>
<dbReference type="AlphaFoldDB" id="A0AAV8URS3"/>
<proteinExistence type="predicted"/>
<gene>
    <name evidence="1" type="ORF">NDN08_004405</name>
</gene>
<protein>
    <submittedName>
        <fullName evidence="1">Uncharacterized protein</fullName>
    </submittedName>
</protein>
<accession>A0AAV8URS3</accession>
<keyword evidence="2" id="KW-1185">Reference proteome</keyword>
<name>A0AAV8URS3_9RHOD</name>
<reference evidence="1 2" key="1">
    <citation type="journal article" date="2023" name="Nat. Commun.">
        <title>Origin of minicircular mitochondrial genomes in red algae.</title>
        <authorList>
            <person name="Lee Y."/>
            <person name="Cho C.H."/>
            <person name="Lee Y.M."/>
            <person name="Park S.I."/>
            <person name="Yang J.H."/>
            <person name="West J.A."/>
            <person name="Bhattacharya D."/>
            <person name="Yoon H.S."/>
        </authorList>
    </citation>
    <scope>NUCLEOTIDE SEQUENCE [LARGE SCALE GENOMIC DNA]</scope>
    <source>
        <strain evidence="1 2">CCMP1338</strain>
        <tissue evidence="1">Whole cell</tissue>
    </source>
</reference>
<evidence type="ECO:0000313" key="2">
    <source>
        <dbReference type="Proteomes" id="UP001157974"/>
    </source>
</evidence>
<dbReference type="EMBL" id="JAMWBK010000007">
    <property type="protein sequence ID" value="KAJ8903296.1"/>
    <property type="molecule type" value="Genomic_DNA"/>
</dbReference>
<evidence type="ECO:0000313" key="1">
    <source>
        <dbReference type="EMBL" id="KAJ8903296.1"/>
    </source>
</evidence>
<comment type="caution">
    <text evidence="1">The sequence shown here is derived from an EMBL/GenBank/DDBJ whole genome shotgun (WGS) entry which is preliminary data.</text>
</comment>
<sequence>MRVVRNFCSVIVLLLVCGIHGGVIDYLLSFEVSDFRPHRIWELDSGDFAAVFLGCRYVHISRDTGDIILERTDLGGRCEWVSGRSDGSFVTKDYSQGRLSRETRELFGGNLDDFVEGEVRRFDSTGQLVWTAPYVMHEDAYPEDIWMLSDGSVLSDDHKLVKYDPDGNVQWQEYILADGGIVEVEDLHILVSRNVDEKRVGVLKLAPDGTILWGTDLEVNCGTKNRLVPVLSSGGSYYCGCTTNHTEQFKYGFYFGYDGPTDASDYRVSKLGKNGNILWTKTVVADGSDELISLVANDDDGVSLFGFTSSGRGGDKMAPGTGPWVVKVDSSGNIEGDFSLPPSFRSYLAKTRRGFLATALGGFAEVVAGDFPVDTALLKSGDVISIKSLFNNLYLSLPTPYIPEEVDGVTARKERTVISTQWMVLNVLGEDGYISLRSVQNGLVASLKPASASSPLYMTADEPYDVENVKTSSLFRIKDLGEGSVNFLTQGFGALKDEGNPRNRIFASAVQSDENMKFTISGVHAGYPSVGSTITLRMSSVNAPLRASRDGYVNARNLIQFKGMHASLAFKVASRTGGLVQFKSMNSGTYLAVSSQTGLVSAKGKGYYKKTMFHMTITTSGFMQLTPYDESLGCLRATSDGKIMATGNLGSDECKIMFGRI</sequence>
<dbReference type="Proteomes" id="UP001157974">
    <property type="component" value="Unassembled WGS sequence"/>
</dbReference>